<proteinExistence type="inferred from homology"/>
<organism evidence="2 3">
    <name type="scientific">Rhizobium sullae</name>
    <name type="common">Rhizobium hedysari</name>
    <dbReference type="NCBI Taxonomy" id="50338"/>
    <lineage>
        <taxon>Bacteria</taxon>
        <taxon>Pseudomonadati</taxon>
        <taxon>Pseudomonadota</taxon>
        <taxon>Alphaproteobacteria</taxon>
        <taxon>Hyphomicrobiales</taxon>
        <taxon>Rhizobiaceae</taxon>
        <taxon>Rhizobium/Agrobacterium group</taxon>
        <taxon>Rhizobium</taxon>
    </lineage>
</organism>
<evidence type="ECO:0000256" key="1">
    <source>
        <dbReference type="ARBA" id="ARBA00006484"/>
    </source>
</evidence>
<keyword evidence="2" id="KW-0614">Plasmid</keyword>
<dbReference type="PANTHER" id="PTHR43943">
    <property type="entry name" value="DEHYDROGENASE/REDUCTASE (SDR FAMILY) MEMBER 4"/>
    <property type="match status" value="1"/>
</dbReference>
<dbReference type="InterPro" id="IPR002347">
    <property type="entry name" value="SDR_fam"/>
</dbReference>
<dbReference type="Pfam" id="PF13561">
    <property type="entry name" value="adh_short_C2"/>
    <property type="match status" value="1"/>
</dbReference>
<sequence length="148" mass="15622">MGNWDGLWLSAGYAGVTPLDAVDADFLDGMMNTNVRGPALQLAGPGPRLSKAGSVVITSSTARCWASALADRQVRVNVLLFGPIDTDFRSFMSQDLRAQFEKEILGKVLLGRIGSAGKAIAVALFLHCDDSSYVTGSQYAVDGGLTLP</sequence>
<dbReference type="PANTHER" id="PTHR43943:SF2">
    <property type="entry name" value="DEHYDROGENASE_REDUCTASE 4"/>
    <property type="match status" value="1"/>
</dbReference>
<comment type="similarity">
    <text evidence="1">Belongs to the short-chain dehydrogenases/reductases (SDR) family.</text>
</comment>
<protein>
    <submittedName>
        <fullName evidence="2">SDR family oxidoreductase</fullName>
    </submittedName>
</protein>
<dbReference type="Gene3D" id="3.40.50.720">
    <property type="entry name" value="NAD(P)-binding Rossmann-like Domain"/>
    <property type="match status" value="1"/>
</dbReference>
<evidence type="ECO:0000313" key="2">
    <source>
        <dbReference type="EMBL" id="UWU18115.1"/>
    </source>
</evidence>
<gene>
    <name evidence="2" type="ORF">N2599_22830</name>
</gene>
<reference evidence="2" key="1">
    <citation type="submission" date="2022-09" db="EMBL/GenBank/DDBJ databases">
        <title>Australian commercial rhizobial inoculants.</title>
        <authorList>
            <person name="Kohlmeier M.G."/>
            <person name="O'Hara G.W."/>
            <person name="Colombi E."/>
            <person name="Ramsay J.P."/>
            <person name="Terpolilli J."/>
        </authorList>
    </citation>
    <scope>NUCLEOTIDE SEQUENCE</scope>
    <source>
        <strain evidence="2">WSM1592</strain>
        <plasmid evidence="2">pWSM1592_1</plasmid>
    </source>
</reference>
<dbReference type="Proteomes" id="UP001060123">
    <property type="component" value="Plasmid pWSM1592_1"/>
</dbReference>
<accession>A0ABY5XUD5</accession>
<dbReference type="SUPFAM" id="SSF51735">
    <property type="entry name" value="NAD(P)-binding Rossmann-fold domains"/>
    <property type="match status" value="1"/>
</dbReference>
<dbReference type="RefSeq" id="WP_051336629.1">
    <property type="nucleotide sequence ID" value="NZ_CP104144.1"/>
</dbReference>
<geneLocation type="plasmid" evidence="2 3">
    <name>pWSM1592_1</name>
</geneLocation>
<name>A0ABY5XUD5_RHISU</name>
<evidence type="ECO:0000313" key="3">
    <source>
        <dbReference type="Proteomes" id="UP001060123"/>
    </source>
</evidence>
<keyword evidence="3" id="KW-1185">Reference proteome</keyword>
<dbReference type="InterPro" id="IPR036291">
    <property type="entry name" value="NAD(P)-bd_dom_sf"/>
</dbReference>
<dbReference type="EMBL" id="CP104144">
    <property type="protein sequence ID" value="UWU18115.1"/>
    <property type="molecule type" value="Genomic_DNA"/>
</dbReference>
<dbReference type="CDD" id="cd05233">
    <property type="entry name" value="SDR_c"/>
    <property type="match status" value="1"/>
</dbReference>